<comment type="caution">
    <text evidence="1">The sequence shown here is derived from an EMBL/GenBank/DDBJ whole genome shotgun (WGS) entry which is preliminary data.</text>
</comment>
<evidence type="ECO:0000313" key="1">
    <source>
        <dbReference type="EMBL" id="CAG8791791.1"/>
    </source>
</evidence>
<keyword evidence="2" id="KW-1185">Reference proteome</keyword>
<gene>
    <name evidence="1" type="ORF">GMARGA_LOCUS21340</name>
</gene>
<dbReference type="EMBL" id="CAJVQB010019617">
    <property type="protein sequence ID" value="CAG8791791.1"/>
    <property type="molecule type" value="Genomic_DNA"/>
</dbReference>
<name>A0ABN7VQ88_GIGMA</name>
<dbReference type="Proteomes" id="UP000789901">
    <property type="component" value="Unassembled WGS sequence"/>
</dbReference>
<sequence>FGLEGSQVPDKFDDRILATDLTINLEAPFKNMVYPLVGIITALRRQLNSEAVNEEILTYGSMED</sequence>
<accession>A0ABN7VQ88</accession>
<organism evidence="1 2">
    <name type="scientific">Gigaspora margarita</name>
    <dbReference type="NCBI Taxonomy" id="4874"/>
    <lineage>
        <taxon>Eukaryota</taxon>
        <taxon>Fungi</taxon>
        <taxon>Fungi incertae sedis</taxon>
        <taxon>Mucoromycota</taxon>
        <taxon>Glomeromycotina</taxon>
        <taxon>Glomeromycetes</taxon>
        <taxon>Diversisporales</taxon>
        <taxon>Gigasporaceae</taxon>
        <taxon>Gigaspora</taxon>
    </lineage>
</organism>
<evidence type="ECO:0000313" key="2">
    <source>
        <dbReference type="Proteomes" id="UP000789901"/>
    </source>
</evidence>
<proteinExistence type="predicted"/>
<reference evidence="1 2" key="1">
    <citation type="submission" date="2021-06" db="EMBL/GenBank/DDBJ databases">
        <authorList>
            <person name="Kallberg Y."/>
            <person name="Tangrot J."/>
            <person name="Rosling A."/>
        </authorList>
    </citation>
    <scope>NUCLEOTIDE SEQUENCE [LARGE SCALE GENOMIC DNA]</scope>
    <source>
        <strain evidence="1 2">120-4 pot B 10/14</strain>
    </source>
</reference>
<feature type="non-terminal residue" evidence="1">
    <location>
        <position position="1"/>
    </location>
</feature>
<protein>
    <submittedName>
        <fullName evidence="1">12778_t:CDS:1</fullName>
    </submittedName>
</protein>